<evidence type="ECO:0000256" key="1">
    <source>
        <dbReference type="SAM" id="Phobius"/>
    </source>
</evidence>
<keyword evidence="1" id="KW-0472">Membrane</keyword>
<keyword evidence="1" id="KW-1133">Transmembrane helix</keyword>
<name>A0AAT9FN72_9BACT</name>
<feature type="transmembrane region" description="Helical" evidence="1">
    <location>
        <begin position="25"/>
        <end position="43"/>
    </location>
</feature>
<dbReference type="EMBL" id="AP026866">
    <property type="protein sequence ID" value="BDS07354.1"/>
    <property type="molecule type" value="Genomic_DNA"/>
</dbReference>
<gene>
    <name evidence="2" type="ORF">NT6N_23940</name>
</gene>
<dbReference type="AlphaFoldDB" id="A0AAT9FN72"/>
<keyword evidence="1" id="KW-0812">Transmembrane</keyword>
<dbReference type="KEGG" id="osu:NT6N_23940"/>
<protein>
    <submittedName>
        <fullName evidence="2">Uncharacterized protein</fullName>
    </submittedName>
</protein>
<feature type="transmembrane region" description="Helical" evidence="1">
    <location>
        <begin position="55"/>
        <end position="73"/>
    </location>
</feature>
<sequence>MLKGLGYPDADHMIWNPVAVFIRNWGWFAMLLPALWFGISLRFTRKNGYNDLGGGHLAVIICVTATLMIFYMWTAMSAGYPEVRVMNVDM</sequence>
<proteinExistence type="predicted"/>
<evidence type="ECO:0000313" key="2">
    <source>
        <dbReference type="EMBL" id="BDS07354.1"/>
    </source>
</evidence>
<accession>A0AAT9FN72</accession>
<reference evidence="2" key="1">
    <citation type="submission" date="2024-07" db="EMBL/GenBank/DDBJ databases">
        <title>Complete genome sequence of Verrucomicrobiaceae bacterium NT6N.</title>
        <authorList>
            <person name="Huang C."/>
            <person name="Takami H."/>
            <person name="Hamasaki K."/>
        </authorList>
    </citation>
    <scope>NUCLEOTIDE SEQUENCE</scope>
    <source>
        <strain evidence="2">NT6N</strain>
    </source>
</reference>
<organism evidence="2">
    <name type="scientific">Oceaniferula spumae</name>
    <dbReference type="NCBI Taxonomy" id="2979115"/>
    <lineage>
        <taxon>Bacteria</taxon>
        <taxon>Pseudomonadati</taxon>
        <taxon>Verrucomicrobiota</taxon>
        <taxon>Verrucomicrobiia</taxon>
        <taxon>Verrucomicrobiales</taxon>
        <taxon>Verrucomicrobiaceae</taxon>
        <taxon>Oceaniferula</taxon>
    </lineage>
</organism>